<dbReference type="AlphaFoldDB" id="A0A507R198"/>
<sequence length="163" mass="19029">MASNLPKYRDLPRDPSRSPRFAWGIWGPSDQLGCLNLLTSERRVAAAREVREGLSFGLNWGLDQMRVPPWYRTVLRHEIFSIAPNCNDDRLEFNTQTSTQWDGFRHWAFPDGRFYNGFSIDQLQDKNNKTNGIHEWAKQGIVGRGVLIDYVRYSKQHNLEYDP</sequence>
<dbReference type="Proteomes" id="UP000319663">
    <property type="component" value="Unassembled WGS sequence"/>
</dbReference>
<dbReference type="GO" id="GO:0004061">
    <property type="term" value="F:arylformamidase activity"/>
    <property type="evidence" value="ECO:0007669"/>
    <property type="project" value="InterPro"/>
</dbReference>
<proteinExistence type="predicted"/>
<evidence type="ECO:0000313" key="2">
    <source>
        <dbReference type="Proteomes" id="UP000319663"/>
    </source>
</evidence>
<reference evidence="1 2" key="1">
    <citation type="submission" date="2019-06" db="EMBL/GenBank/DDBJ databases">
        <title>Wine fermentation using esterase from Monascus purpureus.</title>
        <authorList>
            <person name="Geng C."/>
            <person name="Zhang Y."/>
        </authorList>
    </citation>
    <scope>NUCLEOTIDE SEQUENCE [LARGE SCALE GENOMIC DNA]</scope>
    <source>
        <strain evidence="1">HQ1</strain>
    </source>
</reference>
<evidence type="ECO:0000313" key="1">
    <source>
        <dbReference type="EMBL" id="TQB74288.1"/>
    </source>
</evidence>
<gene>
    <name evidence="1" type="ORF">MPDQ_005011</name>
</gene>
<dbReference type="EMBL" id="VIFY01000033">
    <property type="protein sequence ID" value="TQB74288.1"/>
    <property type="molecule type" value="Genomic_DNA"/>
</dbReference>
<name>A0A507R198_MONPU</name>
<accession>A0A507R198</accession>
<protein>
    <submittedName>
        <fullName evidence="1">Uncharacterized protein</fullName>
    </submittedName>
</protein>
<dbReference type="InterPro" id="IPR037175">
    <property type="entry name" value="KFase_sf"/>
</dbReference>
<dbReference type="PANTHER" id="PTHR34861">
    <property type="match status" value="1"/>
</dbReference>
<organism evidence="1 2">
    <name type="scientific">Monascus purpureus</name>
    <name type="common">Red mold</name>
    <name type="synonym">Monascus anka</name>
    <dbReference type="NCBI Taxonomy" id="5098"/>
    <lineage>
        <taxon>Eukaryota</taxon>
        <taxon>Fungi</taxon>
        <taxon>Dikarya</taxon>
        <taxon>Ascomycota</taxon>
        <taxon>Pezizomycotina</taxon>
        <taxon>Eurotiomycetes</taxon>
        <taxon>Eurotiomycetidae</taxon>
        <taxon>Eurotiales</taxon>
        <taxon>Aspergillaceae</taxon>
        <taxon>Monascus</taxon>
    </lineage>
</organism>
<dbReference type="OrthoDB" id="5396at2759"/>
<keyword evidence="2" id="KW-1185">Reference proteome</keyword>
<dbReference type="PANTHER" id="PTHR34861:SF11">
    <property type="entry name" value="CYCLASE"/>
    <property type="match status" value="1"/>
</dbReference>
<dbReference type="Gene3D" id="3.50.30.50">
    <property type="entry name" value="Putative cyclase"/>
    <property type="match status" value="1"/>
</dbReference>
<comment type="caution">
    <text evidence="1">The sequence shown here is derived from an EMBL/GenBank/DDBJ whole genome shotgun (WGS) entry which is preliminary data.</text>
</comment>
<dbReference type="GO" id="GO:0019441">
    <property type="term" value="P:L-tryptophan catabolic process to kynurenine"/>
    <property type="evidence" value="ECO:0007669"/>
    <property type="project" value="InterPro"/>
</dbReference>